<evidence type="ECO:0000256" key="2">
    <source>
        <dbReference type="ARBA" id="ARBA00023315"/>
    </source>
</evidence>
<dbReference type="PANTHER" id="PTHR43792">
    <property type="entry name" value="GNAT FAMILY, PUTATIVE (AFU_ORTHOLOGUE AFUA_3G00765)-RELATED-RELATED"/>
    <property type="match status" value="1"/>
</dbReference>
<evidence type="ECO:0000259" key="4">
    <source>
        <dbReference type="PROSITE" id="PS51186"/>
    </source>
</evidence>
<dbReference type="InterPro" id="IPR000182">
    <property type="entry name" value="GNAT_dom"/>
</dbReference>
<sequence>MPELQRLRADHVPALLGFERENRAYFAAAVPDRGDEYFAEFDARIAALLAEQATGGCHFHVLVAAEGTIVGRVNLVDVADGAAELGYRIAEHATGRGLARAAVAQICALAATGYGLDTLRAKTTVDNHASRAVLARTGFVPAGETVLSGRPGLLFVRDLLGYPPPEVVRGGHLVQCNE</sequence>
<reference evidence="5" key="1">
    <citation type="submission" date="2020-11" db="EMBL/GenBank/DDBJ databases">
        <title>Sequencing the genomes of 1000 actinobacteria strains.</title>
        <authorList>
            <person name="Klenk H.-P."/>
        </authorList>
    </citation>
    <scope>NUCLEOTIDE SEQUENCE</scope>
    <source>
        <strain evidence="5">DSM 45356</strain>
    </source>
</reference>
<dbReference type="InterPro" id="IPR051531">
    <property type="entry name" value="N-acetyltransferase"/>
</dbReference>
<evidence type="ECO:0000313" key="5">
    <source>
        <dbReference type="EMBL" id="MBG6136695.1"/>
    </source>
</evidence>
<proteinExistence type="inferred from homology"/>
<dbReference type="PROSITE" id="PS51186">
    <property type="entry name" value="GNAT"/>
    <property type="match status" value="1"/>
</dbReference>
<accession>A0A8J7KFW7</accession>
<keyword evidence="2 5" id="KW-0012">Acyltransferase</keyword>
<dbReference type="SUPFAM" id="SSF55729">
    <property type="entry name" value="Acyl-CoA N-acyltransferases (Nat)"/>
    <property type="match status" value="1"/>
</dbReference>
<dbReference type="Proteomes" id="UP000622552">
    <property type="component" value="Unassembled WGS sequence"/>
</dbReference>
<keyword evidence="6" id="KW-1185">Reference proteome</keyword>
<dbReference type="RefSeq" id="WP_197003636.1">
    <property type="nucleotide sequence ID" value="NZ_BONS01000016.1"/>
</dbReference>
<evidence type="ECO:0000256" key="1">
    <source>
        <dbReference type="ARBA" id="ARBA00022679"/>
    </source>
</evidence>
<dbReference type="GO" id="GO:0008999">
    <property type="term" value="F:protein-N-terminal-alanine acetyltransferase activity"/>
    <property type="evidence" value="ECO:0007669"/>
    <property type="project" value="UniProtKB-EC"/>
</dbReference>
<dbReference type="GO" id="GO:0005737">
    <property type="term" value="C:cytoplasm"/>
    <property type="evidence" value="ECO:0007669"/>
    <property type="project" value="TreeGrafter"/>
</dbReference>
<comment type="caution">
    <text evidence="5">The sequence shown here is derived from an EMBL/GenBank/DDBJ whole genome shotgun (WGS) entry which is preliminary data.</text>
</comment>
<name>A0A8J7KFW7_9ACTN</name>
<dbReference type="EMBL" id="JADOUF010000001">
    <property type="protein sequence ID" value="MBG6136695.1"/>
    <property type="molecule type" value="Genomic_DNA"/>
</dbReference>
<comment type="similarity">
    <text evidence="3">Belongs to the acetyltransferase family. RimJ subfamily.</text>
</comment>
<dbReference type="PANTHER" id="PTHR43792:SF8">
    <property type="entry name" value="[RIBOSOMAL PROTEIN US5]-ALANINE N-ACETYLTRANSFERASE"/>
    <property type="match status" value="1"/>
</dbReference>
<protein>
    <submittedName>
        <fullName evidence="5">Ribosomal-protein-alanine N-acetyltransferase</fullName>
        <ecNumber evidence="5">2.3.1.267</ecNumber>
    </submittedName>
</protein>
<feature type="domain" description="N-acetyltransferase" evidence="4">
    <location>
        <begin position="2"/>
        <end position="160"/>
    </location>
</feature>
<dbReference type="Pfam" id="PF13302">
    <property type="entry name" value="Acetyltransf_3"/>
    <property type="match status" value="1"/>
</dbReference>
<keyword evidence="1 5" id="KW-0808">Transferase</keyword>
<evidence type="ECO:0000313" key="6">
    <source>
        <dbReference type="Proteomes" id="UP000622552"/>
    </source>
</evidence>
<dbReference type="AlphaFoldDB" id="A0A8J7KFW7"/>
<gene>
    <name evidence="5" type="ORF">IW245_002889</name>
</gene>
<dbReference type="EC" id="2.3.1.267" evidence="5"/>
<dbReference type="Gene3D" id="3.40.630.30">
    <property type="match status" value="1"/>
</dbReference>
<dbReference type="InterPro" id="IPR016181">
    <property type="entry name" value="Acyl_CoA_acyltransferase"/>
</dbReference>
<organism evidence="5 6">
    <name type="scientific">Longispora fulva</name>
    <dbReference type="NCBI Taxonomy" id="619741"/>
    <lineage>
        <taxon>Bacteria</taxon>
        <taxon>Bacillati</taxon>
        <taxon>Actinomycetota</taxon>
        <taxon>Actinomycetes</taxon>
        <taxon>Micromonosporales</taxon>
        <taxon>Micromonosporaceae</taxon>
        <taxon>Longispora</taxon>
    </lineage>
</organism>
<evidence type="ECO:0000256" key="3">
    <source>
        <dbReference type="ARBA" id="ARBA00038502"/>
    </source>
</evidence>